<accession>A0A2N3LAI9</accession>
<evidence type="ECO:0000313" key="1">
    <source>
        <dbReference type="EMBL" id="PKR59730.1"/>
    </source>
</evidence>
<evidence type="ECO:0008006" key="3">
    <source>
        <dbReference type="Google" id="ProtNLM"/>
    </source>
</evidence>
<name>A0A2N3LAI9_9PROT</name>
<gene>
    <name evidence="1" type="ORF">COO92_06850</name>
</gene>
<dbReference type="EMBL" id="NXGX01000002">
    <property type="protein sequence ID" value="PKR59730.1"/>
    <property type="molecule type" value="Genomic_DNA"/>
</dbReference>
<protein>
    <recommendedName>
        <fullName evidence="3">PAS domain-containing protein</fullName>
    </recommendedName>
</protein>
<comment type="caution">
    <text evidence="1">The sequence shown here is derived from an EMBL/GenBank/DDBJ whole genome shotgun (WGS) entry which is preliminary data.</text>
</comment>
<dbReference type="Proteomes" id="UP000233332">
    <property type="component" value="Unassembled WGS sequence"/>
</dbReference>
<dbReference type="RefSeq" id="WP_101300851.1">
    <property type="nucleotide sequence ID" value="NZ_NXGX01000002.1"/>
</dbReference>
<reference evidence="1 2" key="1">
    <citation type="submission" date="2017-09" db="EMBL/GenBank/DDBJ databases">
        <title>Biodiversity and function of Thalassospira species in the particle-attached aromatic-hydrocarbon-degrading consortia from the surface seawater of the China South Sea.</title>
        <authorList>
            <person name="Dong C."/>
            <person name="Lai Q."/>
            <person name="Shao Z."/>
        </authorList>
    </citation>
    <scope>NUCLEOTIDE SEQUENCE [LARGE SCALE GENOMIC DNA]</scope>
    <source>
        <strain evidence="1 2">139Z-12</strain>
    </source>
</reference>
<evidence type="ECO:0000313" key="2">
    <source>
        <dbReference type="Proteomes" id="UP000233332"/>
    </source>
</evidence>
<proteinExistence type="predicted"/>
<organism evidence="1 2">
    <name type="scientific">Thalassospira lohafexi</name>
    <dbReference type="NCBI Taxonomy" id="744227"/>
    <lineage>
        <taxon>Bacteria</taxon>
        <taxon>Pseudomonadati</taxon>
        <taxon>Pseudomonadota</taxon>
        <taxon>Alphaproteobacteria</taxon>
        <taxon>Rhodospirillales</taxon>
        <taxon>Thalassospiraceae</taxon>
        <taxon>Thalassospira</taxon>
    </lineage>
</organism>
<keyword evidence="2" id="KW-1185">Reference proteome</keyword>
<sequence length="165" mass="19028">MLESTDVELSGLPDDIDKSIICFVDTWRDACAQMENGALPTRKVLSAERLRQWRDDICIYEYQPVREDFLVRIDAPSIVANNGESFQNSTPREIDLKYGTCLMAALLKTMRQKKPTFHYVRIVSASGEPRQWLRVLLPVQTFDRFGDPIDQILGVRFAYEPMHCI</sequence>
<dbReference type="AlphaFoldDB" id="A0A2N3LAI9"/>